<dbReference type="PANTHER" id="PTHR43689:SF8">
    <property type="entry name" value="ALPHA_BETA-HYDROLASES SUPERFAMILY PROTEIN"/>
    <property type="match status" value="1"/>
</dbReference>
<gene>
    <name evidence="2" type="ORF">AWC05_18065</name>
</gene>
<dbReference type="InterPro" id="IPR000639">
    <property type="entry name" value="Epox_hydrolase-like"/>
</dbReference>
<dbReference type="SUPFAM" id="SSF53474">
    <property type="entry name" value="alpha/beta-Hydrolases"/>
    <property type="match status" value="1"/>
</dbReference>
<dbReference type="Proteomes" id="UP000193010">
    <property type="component" value="Unassembled WGS sequence"/>
</dbReference>
<name>A0A1X1UCD4_MYCFL</name>
<dbReference type="PRINTS" id="PR00412">
    <property type="entry name" value="EPOXHYDRLASE"/>
</dbReference>
<dbReference type="PANTHER" id="PTHR43689">
    <property type="entry name" value="HYDROLASE"/>
    <property type="match status" value="1"/>
</dbReference>
<accession>A0A1X1UCD4</accession>
<dbReference type="GO" id="GO:0003824">
    <property type="term" value="F:catalytic activity"/>
    <property type="evidence" value="ECO:0007669"/>
    <property type="project" value="InterPro"/>
</dbReference>
<sequence length="307" mass="33220">MVTSSPPGGATAVPHWTDIDWAPSIAYRVINGLRVQYLDYGMGPAVVLLHGMASSWQWWLENIPALAQQHRVIAVDLPGFGQSDPLPAPAEMATHARTVLDLLTELGIESATVTGHSMGGLVAIEMFKADPRRTSRLILVDSGGVPMSERRLAVILVVLRLCSAILRRRFVRHALATRMWVRRIALRAALRDPRVMSAQLAAMTMPTFGGPGSVDAIPAAARSVHATVPESITCPVLLVWGEHDVVVSPKSAYQMHDKLPDCELAVFSDSGHCPMVEFPDRFNDLALNFLAARAGDGASGSQQHQVC</sequence>
<protein>
    <recommendedName>
        <fullName evidence="1">AB hydrolase-1 domain-containing protein</fullName>
    </recommendedName>
</protein>
<keyword evidence="3" id="KW-1185">Reference proteome</keyword>
<reference evidence="2 3" key="1">
    <citation type="submission" date="2016-01" db="EMBL/GenBank/DDBJ databases">
        <title>The new phylogeny of the genus Mycobacterium.</title>
        <authorList>
            <person name="Tarcisio F."/>
            <person name="Conor M."/>
            <person name="Antonella G."/>
            <person name="Elisabetta G."/>
            <person name="Giulia F.S."/>
            <person name="Sara T."/>
            <person name="Anna F."/>
            <person name="Clotilde B."/>
            <person name="Roberto B."/>
            <person name="Veronica D.S."/>
            <person name="Fabio R."/>
            <person name="Monica P."/>
            <person name="Olivier J."/>
            <person name="Enrico T."/>
            <person name="Nicola S."/>
        </authorList>
    </citation>
    <scope>NUCLEOTIDE SEQUENCE [LARGE SCALE GENOMIC DNA]</scope>
    <source>
        <strain evidence="2 3">DSM 44852</strain>
    </source>
</reference>
<feature type="domain" description="AB hydrolase-1" evidence="1">
    <location>
        <begin position="44"/>
        <end position="278"/>
    </location>
</feature>
<dbReference type="AlphaFoldDB" id="A0A1X1UCD4"/>
<dbReference type="STRING" id="292462.AWC05_18065"/>
<evidence type="ECO:0000259" key="1">
    <source>
        <dbReference type="Pfam" id="PF00561"/>
    </source>
</evidence>
<proteinExistence type="predicted"/>
<evidence type="ECO:0000313" key="3">
    <source>
        <dbReference type="Proteomes" id="UP000193010"/>
    </source>
</evidence>
<dbReference type="Pfam" id="PF00561">
    <property type="entry name" value="Abhydrolase_1"/>
    <property type="match status" value="1"/>
</dbReference>
<dbReference type="Gene3D" id="3.40.50.1820">
    <property type="entry name" value="alpha/beta hydrolase"/>
    <property type="match status" value="1"/>
</dbReference>
<organism evidence="2 3">
    <name type="scientific">Mycobacterium florentinum</name>
    <dbReference type="NCBI Taxonomy" id="292462"/>
    <lineage>
        <taxon>Bacteria</taxon>
        <taxon>Bacillati</taxon>
        <taxon>Actinomycetota</taxon>
        <taxon>Actinomycetes</taxon>
        <taxon>Mycobacteriales</taxon>
        <taxon>Mycobacteriaceae</taxon>
        <taxon>Mycobacterium</taxon>
        <taxon>Mycobacterium simiae complex</taxon>
    </lineage>
</organism>
<dbReference type="EMBL" id="LQOV01000008">
    <property type="protein sequence ID" value="ORV54502.1"/>
    <property type="molecule type" value="Genomic_DNA"/>
</dbReference>
<dbReference type="InterPro" id="IPR000073">
    <property type="entry name" value="AB_hydrolase_1"/>
</dbReference>
<evidence type="ECO:0000313" key="2">
    <source>
        <dbReference type="EMBL" id="ORV54502.1"/>
    </source>
</evidence>
<comment type="caution">
    <text evidence="2">The sequence shown here is derived from an EMBL/GenBank/DDBJ whole genome shotgun (WGS) entry which is preliminary data.</text>
</comment>
<dbReference type="PRINTS" id="PR00111">
    <property type="entry name" value="ABHYDROLASE"/>
</dbReference>
<dbReference type="InterPro" id="IPR029058">
    <property type="entry name" value="AB_hydrolase_fold"/>
</dbReference>